<accession>S8BZN9</accession>
<sequence length="393" mass="42424">MASACVNNIGIPAQETFIDRPAVKHQPYLWLSPIISSGNASSKPSDEKVSSDDCEADLAKSEIADPDFGVHDFEFCCEDPVSILPADELFADGKLVPLHNSLIRQSTAAVSVADLTPEETMKSPRRSEMSGSDPYFISPKAPKCSSRWKDLLGLKKPNQSYSIGKDDGRTAPHNQSRAAAARSLKFFLHRSSKSALDPSLSLPLLQEIETESLSISTRLSLSSASSGHEHEEHPRLSLDSEKSAAAAAAAAAPRTSTQNMSSKVVRVTKPRPAEKYAVTNRACRNPVSRPSESAILPALGGVSIDSPRMNPSGKIVFHGLERSSSSPSSLNGGPRYKHRGMERSYSANVRITPVLNVPVGSLRGSSKSSVFGFPLFSSQQKKKDLHHHHHSQP</sequence>
<evidence type="ECO:0000256" key="1">
    <source>
        <dbReference type="SAM" id="MobiDB-lite"/>
    </source>
</evidence>
<proteinExistence type="predicted"/>
<feature type="compositionally biased region" description="Basic and acidic residues" evidence="1">
    <location>
        <begin position="227"/>
        <end position="242"/>
    </location>
</feature>
<dbReference type="Proteomes" id="UP000015453">
    <property type="component" value="Unassembled WGS sequence"/>
</dbReference>
<feature type="non-terminal residue" evidence="2">
    <location>
        <position position="393"/>
    </location>
</feature>
<feature type="region of interest" description="Disordered" evidence="1">
    <location>
        <begin position="222"/>
        <end position="266"/>
    </location>
</feature>
<evidence type="ECO:0000313" key="2">
    <source>
        <dbReference type="EMBL" id="EPS57681.1"/>
    </source>
</evidence>
<dbReference type="PANTHER" id="PTHR31722">
    <property type="entry name" value="OS06G0675200 PROTEIN"/>
    <property type="match status" value="1"/>
</dbReference>
<name>S8BZN9_9LAMI</name>
<keyword evidence="3" id="KW-1185">Reference proteome</keyword>
<reference evidence="2 3" key="1">
    <citation type="journal article" date="2013" name="BMC Genomics">
        <title>The miniature genome of a carnivorous plant Genlisea aurea contains a low number of genes and short non-coding sequences.</title>
        <authorList>
            <person name="Leushkin E.V."/>
            <person name="Sutormin R.A."/>
            <person name="Nabieva E.R."/>
            <person name="Penin A.A."/>
            <person name="Kondrashov A.S."/>
            <person name="Logacheva M.D."/>
        </authorList>
    </citation>
    <scope>NUCLEOTIDE SEQUENCE [LARGE SCALE GENOMIC DNA]</scope>
</reference>
<dbReference type="OrthoDB" id="689767at2759"/>
<dbReference type="EMBL" id="AUSU01009962">
    <property type="protein sequence ID" value="EPS57681.1"/>
    <property type="molecule type" value="Genomic_DNA"/>
</dbReference>
<comment type="caution">
    <text evidence="2">The sequence shown here is derived from an EMBL/GenBank/DDBJ whole genome shotgun (WGS) entry which is preliminary data.</text>
</comment>
<dbReference type="PANTHER" id="PTHR31722:SF0">
    <property type="entry name" value="OS06G0675200 PROTEIN"/>
    <property type="match status" value="1"/>
</dbReference>
<evidence type="ECO:0000313" key="3">
    <source>
        <dbReference type="Proteomes" id="UP000015453"/>
    </source>
</evidence>
<dbReference type="AlphaFoldDB" id="S8BZN9"/>
<gene>
    <name evidence="2" type="ORF">M569_17136</name>
</gene>
<organism evidence="2 3">
    <name type="scientific">Genlisea aurea</name>
    <dbReference type="NCBI Taxonomy" id="192259"/>
    <lineage>
        <taxon>Eukaryota</taxon>
        <taxon>Viridiplantae</taxon>
        <taxon>Streptophyta</taxon>
        <taxon>Embryophyta</taxon>
        <taxon>Tracheophyta</taxon>
        <taxon>Spermatophyta</taxon>
        <taxon>Magnoliopsida</taxon>
        <taxon>eudicotyledons</taxon>
        <taxon>Gunneridae</taxon>
        <taxon>Pentapetalae</taxon>
        <taxon>asterids</taxon>
        <taxon>lamiids</taxon>
        <taxon>Lamiales</taxon>
        <taxon>Lentibulariaceae</taxon>
        <taxon>Genlisea</taxon>
    </lineage>
</organism>
<protein>
    <submittedName>
        <fullName evidence="2">Uncharacterized protein</fullName>
    </submittedName>
</protein>